<organism evidence="1 2">
    <name type="scientific">Orlajensenia leifsoniae</name>
    <dbReference type="NCBI Taxonomy" id="2561933"/>
    <lineage>
        <taxon>Bacteria</taxon>
        <taxon>Bacillati</taxon>
        <taxon>Actinomycetota</taxon>
        <taxon>Actinomycetes</taxon>
        <taxon>Micrococcales</taxon>
        <taxon>Microbacteriaceae</taxon>
        <taxon>Orlajensenia</taxon>
    </lineage>
</organism>
<dbReference type="RefSeq" id="WP_135120751.1">
    <property type="nucleotide sequence ID" value="NZ_SPQZ01000004.1"/>
</dbReference>
<reference evidence="1 2" key="1">
    <citation type="journal article" date="2018" name="J. Microbiol.">
        <title>Leifsonia flava sp. nov., a novel actinobacterium isolated from the rhizosphere of Aquilegia viridiflora.</title>
        <authorList>
            <person name="Cai Y."/>
            <person name="Tao W.Z."/>
            <person name="Ma Y.J."/>
            <person name="Cheng J."/>
            <person name="Zhang M.Y."/>
            <person name="Zhang Y.X."/>
        </authorList>
    </citation>
    <scope>NUCLEOTIDE SEQUENCE [LARGE SCALE GENOMIC DNA]</scope>
    <source>
        <strain evidence="1 2">SYP-B2174</strain>
    </source>
</reference>
<name>A0A4Y9QXC2_9MICO</name>
<evidence type="ECO:0000313" key="1">
    <source>
        <dbReference type="EMBL" id="TFV96790.1"/>
    </source>
</evidence>
<dbReference type="Proteomes" id="UP000298127">
    <property type="component" value="Unassembled WGS sequence"/>
</dbReference>
<comment type="caution">
    <text evidence="1">The sequence shown here is derived from an EMBL/GenBank/DDBJ whole genome shotgun (WGS) entry which is preliminary data.</text>
</comment>
<accession>A0A4Y9QXC2</accession>
<dbReference type="EMBL" id="SPQZ01000004">
    <property type="protein sequence ID" value="TFV96790.1"/>
    <property type="molecule type" value="Genomic_DNA"/>
</dbReference>
<keyword evidence="2" id="KW-1185">Reference proteome</keyword>
<sequence length="72" mass="8099">MGNRFWRFYEKANDVVRTFTGPAQVGIGRPEGPDVRPADPSCPLCHQPMSEHRIERSSDQRVPTQLYCPAAA</sequence>
<gene>
    <name evidence="1" type="ORF">E4M00_12000</name>
</gene>
<protein>
    <submittedName>
        <fullName evidence="1">Uncharacterized protein</fullName>
    </submittedName>
</protein>
<proteinExistence type="predicted"/>
<evidence type="ECO:0000313" key="2">
    <source>
        <dbReference type="Proteomes" id="UP000298127"/>
    </source>
</evidence>
<dbReference type="AlphaFoldDB" id="A0A4Y9QXC2"/>